<evidence type="ECO:0000313" key="3">
    <source>
        <dbReference type="Proteomes" id="UP000193986"/>
    </source>
</evidence>
<comment type="caution">
    <text evidence="2">The sequence shown here is derived from an EMBL/GenBank/DDBJ whole genome shotgun (WGS) entry which is preliminary data.</text>
</comment>
<gene>
    <name evidence="2" type="ORF">BCR39DRAFT_48376</name>
</gene>
<dbReference type="EMBL" id="MCFC01000101">
    <property type="protein sequence ID" value="ORY21942.1"/>
    <property type="molecule type" value="Genomic_DNA"/>
</dbReference>
<accession>A0A1Y2AHI2</accession>
<feature type="region of interest" description="Disordered" evidence="1">
    <location>
        <begin position="1"/>
        <end position="22"/>
    </location>
</feature>
<organism evidence="2 3">
    <name type="scientific">Naematelia encephala</name>
    <dbReference type="NCBI Taxonomy" id="71784"/>
    <lineage>
        <taxon>Eukaryota</taxon>
        <taxon>Fungi</taxon>
        <taxon>Dikarya</taxon>
        <taxon>Basidiomycota</taxon>
        <taxon>Agaricomycotina</taxon>
        <taxon>Tremellomycetes</taxon>
        <taxon>Tremellales</taxon>
        <taxon>Naemateliaceae</taxon>
        <taxon>Naematelia</taxon>
    </lineage>
</organism>
<evidence type="ECO:0000256" key="1">
    <source>
        <dbReference type="SAM" id="MobiDB-lite"/>
    </source>
</evidence>
<reference evidence="2 3" key="1">
    <citation type="submission" date="2016-07" db="EMBL/GenBank/DDBJ databases">
        <title>Pervasive Adenine N6-methylation of Active Genes in Fungi.</title>
        <authorList>
            <consortium name="DOE Joint Genome Institute"/>
            <person name="Mondo S.J."/>
            <person name="Dannebaum R.O."/>
            <person name="Kuo R.C."/>
            <person name="Labutti K."/>
            <person name="Haridas S."/>
            <person name="Kuo A."/>
            <person name="Salamov A."/>
            <person name="Ahrendt S.R."/>
            <person name="Lipzen A."/>
            <person name="Sullivan W."/>
            <person name="Andreopoulos W.B."/>
            <person name="Clum A."/>
            <person name="Lindquist E."/>
            <person name="Daum C."/>
            <person name="Ramamoorthy G.K."/>
            <person name="Gryganskyi A."/>
            <person name="Culley D."/>
            <person name="Magnuson J.K."/>
            <person name="James T.Y."/>
            <person name="O'Malley M.A."/>
            <person name="Stajich J.E."/>
            <person name="Spatafora J.W."/>
            <person name="Visel A."/>
            <person name="Grigoriev I.V."/>
        </authorList>
    </citation>
    <scope>NUCLEOTIDE SEQUENCE [LARGE SCALE GENOMIC DNA]</scope>
    <source>
        <strain evidence="2 3">68-887.2</strain>
    </source>
</reference>
<dbReference type="Proteomes" id="UP000193986">
    <property type="component" value="Unassembled WGS sequence"/>
</dbReference>
<dbReference type="InParanoid" id="A0A1Y2AHI2"/>
<sequence>MTNSMDLDVSDRVSPQPTTPSCPQTVIFIDRSALSASSSTSTTSVRDIQELFALERAAKILSHLPVPLRSQILLADPTTPPAELDTAWYALQPSFRSRAGAARLEIKRDKYNGQDQKQQQRSLKVLSLVMARWKEALDEDQPFAKSVFGLHPYTDVEGPKENAWMDRHRANLEQLLRGGCSFDPAVKSGMLTIACIPRRMELFLDAMSVLSSSERQILPPFLPDSSAPTTANLASSPKILLGCVATAQVESDAEMYRWSPFKIDLEAKMVYVYDVAVGSEVTTEMEGEEGGEERLSQVKSVRILPTV</sequence>
<evidence type="ECO:0000313" key="2">
    <source>
        <dbReference type="EMBL" id="ORY21942.1"/>
    </source>
</evidence>
<name>A0A1Y2AHI2_9TREE</name>
<protein>
    <submittedName>
        <fullName evidence="2">Uncharacterized protein</fullName>
    </submittedName>
</protein>
<keyword evidence="3" id="KW-1185">Reference proteome</keyword>
<proteinExistence type="predicted"/>
<dbReference type="AlphaFoldDB" id="A0A1Y2AHI2"/>